<feature type="transmembrane region" description="Helical" evidence="9">
    <location>
        <begin position="523"/>
        <end position="546"/>
    </location>
</feature>
<dbReference type="Gene3D" id="1.20.5.1930">
    <property type="match status" value="1"/>
</dbReference>
<proteinExistence type="predicted"/>
<accession>A0ABS5Z517</accession>
<evidence type="ECO:0000313" key="13">
    <source>
        <dbReference type="Proteomes" id="UP001519654"/>
    </source>
</evidence>
<dbReference type="InterPro" id="IPR011712">
    <property type="entry name" value="Sig_transdc_His_kin_sub3_dim/P"/>
</dbReference>
<dbReference type="Pfam" id="PF23539">
    <property type="entry name" value="DUF7134"/>
    <property type="match status" value="1"/>
</dbReference>
<evidence type="ECO:0000259" key="11">
    <source>
        <dbReference type="Pfam" id="PF23539"/>
    </source>
</evidence>
<evidence type="ECO:0000259" key="10">
    <source>
        <dbReference type="Pfam" id="PF07730"/>
    </source>
</evidence>
<evidence type="ECO:0000256" key="7">
    <source>
        <dbReference type="ARBA" id="ARBA00022840"/>
    </source>
</evidence>
<organism evidence="12 13">
    <name type="scientific">Paractinoplanes bogorensis</name>
    <dbReference type="NCBI Taxonomy" id="1610840"/>
    <lineage>
        <taxon>Bacteria</taxon>
        <taxon>Bacillati</taxon>
        <taxon>Actinomycetota</taxon>
        <taxon>Actinomycetes</taxon>
        <taxon>Micromonosporales</taxon>
        <taxon>Micromonosporaceae</taxon>
        <taxon>Paractinoplanes</taxon>
    </lineage>
</organism>
<name>A0ABS5Z517_9ACTN</name>
<keyword evidence="9" id="KW-0812">Transmembrane</keyword>
<evidence type="ECO:0000256" key="4">
    <source>
        <dbReference type="ARBA" id="ARBA00022679"/>
    </source>
</evidence>
<feature type="transmembrane region" description="Helical" evidence="9">
    <location>
        <begin position="104"/>
        <end position="121"/>
    </location>
</feature>
<dbReference type="SUPFAM" id="SSF55874">
    <property type="entry name" value="ATPase domain of HSP90 chaperone/DNA topoisomerase II/histidine kinase"/>
    <property type="match status" value="1"/>
</dbReference>
<feature type="domain" description="Signal transduction histidine kinase subgroup 3 dimerisation and phosphoacceptor" evidence="10">
    <location>
        <begin position="172"/>
        <end position="233"/>
    </location>
</feature>
<feature type="transmembrane region" description="Helical" evidence="9">
    <location>
        <begin position="455"/>
        <end position="476"/>
    </location>
</feature>
<comment type="caution">
    <text evidence="12">The sequence shown here is derived from an EMBL/GenBank/DDBJ whole genome shotgun (WGS) entry which is preliminary data.</text>
</comment>
<dbReference type="EC" id="2.7.13.3" evidence="2"/>
<dbReference type="InterPro" id="IPR055558">
    <property type="entry name" value="DUF7134"/>
</dbReference>
<feature type="transmembrane region" description="Helical" evidence="9">
    <location>
        <begin position="374"/>
        <end position="396"/>
    </location>
</feature>
<dbReference type="CDD" id="cd16917">
    <property type="entry name" value="HATPase_UhpB-NarQ-NarX-like"/>
    <property type="match status" value="1"/>
</dbReference>
<dbReference type="PANTHER" id="PTHR24421:SF10">
    <property type="entry name" value="NITRATE_NITRITE SENSOR PROTEIN NARQ"/>
    <property type="match status" value="1"/>
</dbReference>
<keyword evidence="13" id="KW-1185">Reference proteome</keyword>
<dbReference type="Proteomes" id="UP001519654">
    <property type="component" value="Unassembled WGS sequence"/>
</dbReference>
<keyword evidence="9" id="KW-0472">Membrane</keyword>
<dbReference type="EMBL" id="JAHKKG010000023">
    <property type="protein sequence ID" value="MBU2670782.1"/>
    <property type="molecule type" value="Genomic_DNA"/>
</dbReference>
<comment type="catalytic activity">
    <reaction evidence="1">
        <text>ATP + protein L-histidine = ADP + protein N-phospho-L-histidine.</text>
        <dbReference type="EC" id="2.7.13.3"/>
    </reaction>
</comment>
<feature type="transmembrane region" description="Helical" evidence="9">
    <location>
        <begin position="429"/>
        <end position="449"/>
    </location>
</feature>
<keyword evidence="3" id="KW-0597">Phosphoprotein</keyword>
<feature type="transmembrane region" description="Helical" evidence="9">
    <location>
        <begin position="127"/>
        <end position="143"/>
    </location>
</feature>
<keyword evidence="7" id="KW-0067">ATP-binding</keyword>
<evidence type="ECO:0000256" key="2">
    <source>
        <dbReference type="ARBA" id="ARBA00012438"/>
    </source>
</evidence>
<dbReference type="InterPro" id="IPR050482">
    <property type="entry name" value="Sensor_HK_TwoCompSys"/>
</dbReference>
<keyword evidence="9" id="KW-1133">Transmembrane helix</keyword>
<keyword evidence="5" id="KW-0547">Nucleotide-binding</keyword>
<dbReference type="Gene3D" id="3.30.565.10">
    <property type="entry name" value="Histidine kinase-like ATPase, C-terminal domain"/>
    <property type="match status" value="1"/>
</dbReference>
<feature type="domain" description="DUF7134" evidence="11">
    <location>
        <begin position="369"/>
        <end position="551"/>
    </location>
</feature>
<evidence type="ECO:0000256" key="6">
    <source>
        <dbReference type="ARBA" id="ARBA00022777"/>
    </source>
</evidence>
<evidence type="ECO:0000313" key="12">
    <source>
        <dbReference type="EMBL" id="MBU2670782.1"/>
    </source>
</evidence>
<evidence type="ECO:0000256" key="5">
    <source>
        <dbReference type="ARBA" id="ARBA00022741"/>
    </source>
</evidence>
<keyword evidence="4" id="KW-0808">Transferase</keyword>
<feature type="transmembrane region" description="Helical" evidence="9">
    <location>
        <begin position="52"/>
        <end position="69"/>
    </location>
</feature>
<feature type="transmembrane region" description="Helical" evidence="9">
    <location>
        <begin position="28"/>
        <end position="45"/>
    </location>
</feature>
<dbReference type="Pfam" id="PF07730">
    <property type="entry name" value="HisKA_3"/>
    <property type="match status" value="1"/>
</dbReference>
<evidence type="ECO:0000256" key="1">
    <source>
        <dbReference type="ARBA" id="ARBA00000085"/>
    </source>
</evidence>
<dbReference type="InterPro" id="IPR036890">
    <property type="entry name" value="HATPase_C_sf"/>
</dbReference>
<evidence type="ECO:0000256" key="9">
    <source>
        <dbReference type="SAM" id="Phobius"/>
    </source>
</evidence>
<feature type="transmembrane region" description="Helical" evidence="9">
    <location>
        <begin position="483"/>
        <end position="503"/>
    </location>
</feature>
<dbReference type="RefSeq" id="WP_215796017.1">
    <property type="nucleotide sequence ID" value="NZ_JAHKKG010000023.1"/>
</dbReference>
<sequence>MSRWKVWLLPALLAAAQLAYWPSVPSSTLDAAGAALIVVVAAGLCLRRDRPVTAIAIVSGGLALGTWALPQQEYFFPGDALLVLAVAELVALFHVALRRDRRTTVLVVGALLVVQAALLFDDEPLDILTSVFSYAIVIAAARVRRRWLDDRTAAAHRLAEAEEARRDAAAAEQRRLARELHDVTAHHLTSIVVNGSAAQFVGTPELTAEALAFAARAGGETLEALRRLVAVLPAVQASASLDDLADDFRQLGQVVHLSVTGTAPAEMREALHGIAREALTNTLRYAPGATVRIAQTYDEAGATLVVADDGASASGAATGLGGGRGLTGMRERAAAFGGTVTAGPREGGWEVRAVLKAGADKDPARLRVWLRSQVVLDAALLLLTLLMPLAGVSALVDEGAVSPAALTLILLTVAAHSVPLLWRRRWPWPVLAAVLLTSWLGPVLVATGVTPAADAWLFLFSSGAEFAAVYAVAAYGSRPRLTWIGVAAALFSASAVVGVLLAVAGPDDPELPTGPGTTAGLLIFGMVFAWFVLGLPFAGSWLAGFLTRRRRERRLDHEARAVAVVSAEAELRARDERARVAAGLQASVLASAARVTQRADAGDLDGALDAAREALAAMRGLLDGLRPSAAKEEVPSSPSVS</sequence>
<feature type="transmembrane region" description="Helical" evidence="9">
    <location>
        <begin position="75"/>
        <end position="97"/>
    </location>
</feature>
<protein>
    <recommendedName>
        <fullName evidence="2">histidine kinase</fullName>
        <ecNumber evidence="2">2.7.13.3</ecNumber>
    </recommendedName>
</protein>
<evidence type="ECO:0000256" key="8">
    <source>
        <dbReference type="ARBA" id="ARBA00023012"/>
    </source>
</evidence>
<reference evidence="12 13" key="1">
    <citation type="submission" date="2021-06" db="EMBL/GenBank/DDBJ databases">
        <title>Actinoplanes lichenicola sp. nov., and Actinoplanes ovalisporus sp. nov., isolated from lichen in Thailand.</title>
        <authorList>
            <person name="Saeng-In P."/>
            <person name="Kanchanasin P."/>
            <person name="Yuki M."/>
            <person name="Kudo T."/>
            <person name="Ohkuma M."/>
            <person name="Phongsopitanun W."/>
            <person name="Tanasupawat S."/>
        </authorList>
    </citation>
    <scope>NUCLEOTIDE SEQUENCE [LARGE SCALE GENOMIC DNA]</scope>
    <source>
        <strain evidence="12 13">NBRC 110975</strain>
    </source>
</reference>
<keyword evidence="6" id="KW-0418">Kinase</keyword>
<evidence type="ECO:0000256" key="3">
    <source>
        <dbReference type="ARBA" id="ARBA00022553"/>
    </source>
</evidence>
<gene>
    <name evidence="12" type="ORF">KOI35_45505</name>
</gene>
<keyword evidence="8" id="KW-0902">Two-component regulatory system</keyword>
<dbReference type="PANTHER" id="PTHR24421">
    <property type="entry name" value="NITRATE/NITRITE SENSOR PROTEIN NARX-RELATED"/>
    <property type="match status" value="1"/>
</dbReference>
<feature type="transmembrane region" description="Helical" evidence="9">
    <location>
        <begin position="402"/>
        <end position="422"/>
    </location>
</feature>